<feature type="domain" description="Carboxylesterase type B" evidence="3">
    <location>
        <begin position="4"/>
        <end position="171"/>
    </location>
</feature>
<evidence type="ECO:0000256" key="1">
    <source>
        <dbReference type="ARBA" id="ARBA00005964"/>
    </source>
</evidence>
<dbReference type="OrthoDB" id="6846267at2759"/>
<comment type="caution">
    <text evidence="4">The sequence shown here is derived from an EMBL/GenBank/DDBJ whole genome shotgun (WGS) entry which is preliminary data.</text>
</comment>
<dbReference type="SUPFAM" id="SSF53474">
    <property type="entry name" value="alpha/beta-Hydrolases"/>
    <property type="match status" value="1"/>
</dbReference>
<keyword evidence="2" id="KW-0378">Hydrolase</keyword>
<evidence type="ECO:0000256" key="2">
    <source>
        <dbReference type="ARBA" id="ARBA00022801"/>
    </source>
</evidence>
<dbReference type="Gene3D" id="3.40.50.1820">
    <property type="entry name" value="alpha/beta hydrolase"/>
    <property type="match status" value="1"/>
</dbReference>
<evidence type="ECO:0000313" key="5">
    <source>
        <dbReference type="Proteomes" id="UP000799776"/>
    </source>
</evidence>
<dbReference type="Pfam" id="PF00135">
    <property type="entry name" value="COesterase"/>
    <property type="match status" value="1"/>
</dbReference>
<protein>
    <submittedName>
        <fullName evidence="4">Alpha/beta-hydrolase</fullName>
    </submittedName>
</protein>
<dbReference type="InterPro" id="IPR002018">
    <property type="entry name" value="CarbesteraseB"/>
</dbReference>
<dbReference type="PANTHER" id="PTHR43142:SF1">
    <property type="entry name" value="CARBOXYLIC ESTER HYDROLASE"/>
    <property type="match status" value="1"/>
</dbReference>
<evidence type="ECO:0000259" key="3">
    <source>
        <dbReference type="Pfam" id="PF00135"/>
    </source>
</evidence>
<name>A0A9P4HWH7_9PEZI</name>
<sequence length="178" mass="19187">MEQNPQVEISSLGTVTGRLNERAIETFLGIPYASVNKRWARPEKLSSFPGGRHDGTVYGPVCPQLPNGLTEFTVPGHPPDPKVPSDEFKCLNLNVVRPGNVSGKLPVMVWIHGGAFTIGSNAETVYNGLDLVAKSVEIGEPIIHVAINYRLGYFGFLASDELLRESGNIGVGNYGLTP</sequence>
<gene>
    <name evidence="4" type="ORF">K490DRAFT_40817</name>
</gene>
<organism evidence="4 5">
    <name type="scientific">Saccharata proteae CBS 121410</name>
    <dbReference type="NCBI Taxonomy" id="1314787"/>
    <lineage>
        <taxon>Eukaryota</taxon>
        <taxon>Fungi</taxon>
        <taxon>Dikarya</taxon>
        <taxon>Ascomycota</taxon>
        <taxon>Pezizomycotina</taxon>
        <taxon>Dothideomycetes</taxon>
        <taxon>Dothideomycetes incertae sedis</taxon>
        <taxon>Botryosphaeriales</taxon>
        <taxon>Saccharataceae</taxon>
        <taxon>Saccharata</taxon>
    </lineage>
</organism>
<proteinExistence type="inferred from homology"/>
<comment type="similarity">
    <text evidence="1">Belongs to the type-B carboxylesterase/lipase family.</text>
</comment>
<dbReference type="Proteomes" id="UP000799776">
    <property type="component" value="Unassembled WGS sequence"/>
</dbReference>
<dbReference type="PANTHER" id="PTHR43142">
    <property type="entry name" value="CARBOXYLIC ESTER HYDROLASE"/>
    <property type="match status" value="1"/>
</dbReference>
<dbReference type="EMBL" id="ML978718">
    <property type="protein sequence ID" value="KAF2088053.1"/>
    <property type="molecule type" value="Genomic_DNA"/>
</dbReference>
<reference evidence="4" key="1">
    <citation type="journal article" date="2020" name="Stud. Mycol.">
        <title>101 Dothideomycetes genomes: a test case for predicting lifestyles and emergence of pathogens.</title>
        <authorList>
            <person name="Haridas S."/>
            <person name="Albert R."/>
            <person name="Binder M."/>
            <person name="Bloem J."/>
            <person name="Labutti K."/>
            <person name="Salamov A."/>
            <person name="Andreopoulos B."/>
            <person name="Baker S."/>
            <person name="Barry K."/>
            <person name="Bills G."/>
            <person name="Bluhm B."/>
            <person name="Cannon C."/>
            <person name="Castanera R."/>
            <person name="Culley D."/>
            <person name="Daum C."/>
            <person name="Ezra D."/>
            <person name="Gonzalez J."/>
            <person name="Henrissat B."/>
            <person name="Kuo A."/>
            <person name="Liang C."/>
            <person name="Lipzen A."/>
            <person name="Lutzoni F."/>
            <person name="Magnuson J."/>
            <person name="Mondo S."/>
            <person name="Nolan M."/>
            <person name="Ohm R."/>
            <person name="Pangilinan J."/>
            <person name="Park H.-J."/>
            <person name="Ramirez L."/>
            <person name="Alfaro M."/>
            <person name="Sun H."/>
            <person name="Tritt A."/>
            <person name="Yoshinaga Y."/>
            <person name="Zwiers L.-H."/>
            <person name="Turgeon B."/>
            <person name="Goodwin S."/>
            <person name="Spatafora J."/>
            <person name="Crous P."/>
            <person name="Grigoriev I."/>
        </authorList>
    </citation>
    <scope>NUCLEOTIDE SEQUENCE</scope>
    <source>
        <strain evidence="4">CBS 121410</strain>
    </source>
</reference>
<evidence type="ECO:0000313" key="4">
    <source>
        <dbReference type="EMBL" id="KAF2088053.1"/>
    </source>
</evidence>
<dbReference type="InterPro" id="IPR029058">
    <property type="entry name" value="AB_hydrolase_fold"/>
</dbReference>
<dbReference type="AlphaFoldDB" id="A0A9P4HWH7"/>
<dbReference type="GO" id="GO:0016787">
    <property type="term" value="F:hydrolase activity"/>
    <property type="evidence" value="ECO:0007669"/>
    <property type="project" value="UniProtKB-KW"/>
</dbReference>
<keyword evidence="5" id="KW-1185">Reference proteome</keyword>
<accession>A0A9P4HWH7</accession>